<gene>
    <name evidence="1" type="ORF">G2W53_031964</name>
</gene>
<dbReference type="AlphaFoldDB" id="A0A834SWP8"/>
<keyword evidence="2" id="KW-1185">Reference proteome</keyword>
<comment type="caution">
    <text evidence="1">The sequence shown here is derived from an EMBL/GenBank/DDBJ whole genome shotgun (WGS) entry which is preliminary data.</text>
</comment>
<evidence type="ECO:0000313" key="2">
    <source>
        <dbReference type="Proteomes" id="UP000634136"/>
    </source>
</evidence>
<sequence length="30" mass="3525">MAQIDLLDRLRPMTHMKLRPDANFLSCPQL</sequence>
<evidence type="ECO:0000313" key="1">
    <source>
        <dbReference type="EMBL" id="KAF7810988.1"/>
    </source>
</evidence>
<protein>
    <submittedName>
        <fullName evidence="1">Uncharacterized protein</fullName>
    </submittedName>
</protein>
<proteinExistence type="predicted"/>
<dbReference type="EMBL" id="JAAIUW010000010">
    <property type="protein sequence ID" value="KAF7810988.1"/>
    <property type="molecule type" value="Genomic_DNA"/>
</dbReference>
<accession>A0A834SWP8</accession>
<organism evidence="1 2">
    <name type="scientific">Senna tora</name>
    <dbReference type="NCBI Taxonomy" id="362788"/>
    <lineage>
        <taxon>Eukaryota</taxon>
        <taxon>Viridiplantae</taxon>
        <taxon>Streptophyta</taxon>
        <taxon>Embryophyta</taxon>
        <taxon>Tracheophyta</taxon>
        <taxon>Spermatophyta</taxon>
        <taxon>Magnoliopsida</taxon>
        <taxon>eudicotyledons</taxon>
        <taxon>Gunneridae</taxon>
        <taxon>Pentapetalae</taxon>
        <taxon>rosids</taxon>
        <taxon>fabids</taxon>
        <taxon>Fabales</taxon>
        <taxon>Fabaceae</taxon>
        <taxon>Caesalpinioideae</taxon>
        <taxon>Cassia clade</taxon>
        <taxon>Senna</taxon>
    </lineage>
</organism>
<dbReference type="Proteomes" id="UP000634136">
    <property type="component" value="Unassembled WGS sequence"/>
</dbReference>
<reference evidence="1" key="1">
    <citation type="submission" date="2020-09" db="EMBL/GenBank/DDBJ databases">
        <title>Genome-Enabled Discovery of Anthraquinone Biosynthesis in Senna tora.</title>
        <authorList>
            <person name="Kang S.-H."/>
            <person name="Pandey R.P."/>
            <person name="Lee C.-M."/>
            <person name="Sim J.-S."/>
            <person name="Jeong J.-T."/>
            <person name="Choi B.-S."/>
            <person name="Jung M."/>
            <person name="Ginzburg D."/>
            <person name="Zhao K."/>
            <person name="Won S.Y."/>
            <person name="Oh T.-J."/>
            <person name="Yu Y."/>
            <person name="Kim N.-H."/>
            <person name="Lee O.R."/>
            <person name="Lee T.-H."/>
            <person name="Bashyal P."/>
            <person name="Kim T.-S."/>
            <person name="Lee W.-H."/>
            <person name="Kawkins C."/>
            <person name="Kim C.-K."/>
            <person name="Kim J.S."/>
            <person name="Ahn B.O."/>
            <person name="Rhee S.Y."/>
            <person name="Sohng J.K."/>
        </authorList>
    </citation>
    <scope>NUCLEOTIDE SEQUENCE</scope>
    <source>
        <tissue evidence="1">Leaf</tissue>
    </source>
</reference>
<name>A0A834SWP8_9FABA</name>